<dbReference type="PROSITE" id="PS51297">
    <property type="entry name" value="K_BOX"/>
    <property type="match status" value="1"/>
</dbReference>
<evidence type="ECO:0000256" key="4">
    <source>
        <dbReference type="ARBA" id="ARBA00023163"/>
    </source>
</evidence>
<dbReference type="EMBL" id="HG996466">
    <property type="protein sequence ID" value="CAG1859904.1"/>
    <property type="molecule type" value="Genomic_DNA"/>
</dbReference>
<evidence type="ECO:0000259" key="8">
    <source>
        <dbReference type="PROSITE" id="PS51297"/>
    </source>
</evidence>
<evidence type="ECO:0000256" key="3">
    <source>
        <dbReference type="ARBA" id="ARBA00023125"/>
    </source>
</evidence>
<dbReference type="InterPro" id="IPR002100">
    <property type="entry name" value="TF_MADSbox"/>
</dbReference>
<dbReference type="CDD" id="cd00265">
    <property type="entry name" value="MADS_MEF2_like"/>
    <property type="match status" value="1"/>
</dbReference>
<dbReference type="GO" id="GO:0000981">
    <property type="term" value="F:DNA-binding transcription factor activity, RNA polymerase II-specific"/>
    <property type="evidence" value="ECO:0000318"/>
    <property type="project" value="GO_Central"/>
</dbReference>
<feature type="domain" description="MADS-box" evidence="7">
    <location>
        <begin position="1"/>
        <end position="61"/>
    </location>
</feature>
<dbReference type="InterPro" id="IPR033896">
    <property type="entry name" value="MEF2-like_N"/>
</dbReference>
<dbReference type="GO" id="GO:0045944">
    <property type="term" value="P:positive regulation of transcription by RNA polymerase II"/>
    <property type="evidence" value="ECO:0007669"/>
    <property type="project" value="InterPro"/>
</dbReference>
<dbReference type="GO" id="GO:0005634">
    <property type="term" value="C:nucleus"/>
    <property type="evidence" value="ECO:0007669"/>
    <property type="project" value="UniProtKB-SubCell"/>
</dbReference>
<evidence type="ECO:0000256" key="2">
    <source>
        <dbReference type="ARBA" id="ARBA00023015"/>
    </source>
</evidence>
<evidence type="ECO:0000259" key="7">
    <source>
        <dbReference type="PROSITE" id="PS50066"/>
    </source>
</evidence>
<dbReference type="Gene3D" id="3.40.1810.10">
    <property type="entry name" value="Transcription factor, MADS-box"/>
    <property type="match status" value="1"/>
</dbReference>
<name>A0A804HVL0_MUSAM</name>
<evidence type="ECO:0000313" key="9">
    <source>
        <dbReference type="EMBL" id="CAG1859904.1"/>
    </source>
</evidence>
<dbReference type="GO" id="GO:0006357">
    <property type="term" value="P:regulation of transcription by RNA polymerase II"/>
    <property type="evidence" value="ECO:0000318"/>
    <property type="project" value="GO_Central"/>
</dbReference>
<evidence type="ECO:0000256" key="1">
    <source>
        <dbReference type="ARBA" id="ARBA00004123"/>
    </source>
</evidence>
<keyword evidence="6" id="KW-0175">Coiled coil</keyword>
<dbReference type="SMART" id="SM00432">
    <property type="entry name" value="MADS"/>
    <property type="match status" value="1"/>
</dbReference>
<dbReference type="Gramene" id="Ma01_t18390.1">
    <property type="protein sequence ID" value="Ma01_p18390.1"/>
    <property type="gene ID" value="Ma01_g18390"/>
</dbReference>
<organism evidence="10 11">
    <name type="scientific">Musa acuminata subsp. malaccensis</name>
    <name type="common">Wild banana</name>
    <name type="synonym">Musa malaccensis</name>
    <dbReference type="NCBI Taxonomy" id="214687"/>
    <lineage>
        <taxon>Eukaryota</taxon>
        <taxon>Viridiplantae</taxon>
        <taxon>Streptophyta</taxon>
        <taxon>Embryophyta</taxon>
        <taxon>Tracheophyta</taxon>
        <taxon>Spermatophyta</taxon>
        <taxon>Magnoliopsida</taxon>
        <taxon>Liliopsida</taxon>
        <taxon>Zingiberales</taxon>
        <taxon>Musaceae</taxon>
        <taxon>Musa</taxon>
    </lineage>
</organism>
<dbReference type="InterPro" id="IPR036879">
    <property type="entry name" value="TF_MADSbox_sf"/>
</dbReference>
<feature type="coiled-coil region" evidence="6">
    <location>
        <begin position="125"/>
        <end position="174"/>
    </location>
</feature>
<evidence type="ECO:0000313" key="11">
    <source>
        <dbReference type="Proteomes" id="UP000012960"/>
    </source>
</evidence>
<dbReference type="OMA" id="TLNTCRF"/>
<dbReference type="EnsemblPlants" id="Ma01_t18390.1">
    <property type="protein sequence ID" value="Ma01_p18390.1"/>
    <property type="gene ID" value="Ma01_g18390"/>
</dbReference>
<gene>
    <name evidence="9" type="ORF">GSMUA_301990.1</name>
</gene>
<accession>A0A804HVL0</accession>
<keyword evidence="5" id="KW-0539">Nucleus</keyword>
<dbReference type="OrthoDB" id="1898716at2759"/>
<dbReference type="Pfam" id="PF00319">
    <property type="entry name" value="SRF-TF"/>
    <property type="match status" value="1"/>
</dbReference>
<reference evidence="10" key="2">
    <citation type="submission" date="2021-05" db="UniProtKB">
        <authorList>
            <consortium name="EnsemblPlants"/>
        </authorList>
    </citation>
    <scope>IDENTIFICATION</scope>
    <source>
        <strain evidence="10">subsp. malaccensis</strain>
    </source>
</reference>
<keyword evidence="11" id="KW-1185">Reference proteome</keyword>
<keyword evidence="3" id="KW-0238">DNA-binding</keyword>
<dbReference type="PROSITE" id="PS50066">
    <property type="entry name" value="MADS_BOX_2"/>
    <property type="match status" value="1"/>
</dbReference>
<dbReference type="InterPro" id="IPR002487">
    <property type="entry name" value="TF_Kbox"/>
</dbReference>
<protein>
    <submittedName>
        <fullName evidence="9">(wild Malaysian banana) hypothetical protein</fullName>
    </submittedName>
</protein>
<comment type="subcellular location">
    <subcellularLocation>
        <location evidence="1">Nucleus</location>
    </subcellularLocation>
</comment>
<feature type="domain" description="K-box" evidence="8">
    <location>
        <begin position="88"/>
        <end position="178"/>
    </location>
</feature>
<proteinExistence type="predicted"/>
<dbReference type="SUPFAM" id="SSF55455">
    <property type="entry name" value="SRF-like"/>
    <property type="match status" value="1"/>
</dbReference>
<keyword evidence="4" id="KW-0804">Transcription</keyword>
<keyword evidence="2" id="KW-0805">Transcription regulation</keyword>
<dbReference type="GO" id="GO:0000978">
    <property type="term" value="F:RNA polymerase II cis-regulatory region sequence-specific DNA binding"/>
    <property type="evidence" value="ECO:0000318"/>
    <property type="project" value="GO_Central"/>
</dbReference>
<dbReference type="GO" id="GO:0046983">
    <property type="term" value="F:protein dimerization activity"/>
    <property type="evidence" value="ECO:0007669"/>
    <property type="project" value="InterPro"/>
</dbReference>
<evidence type="ECO:0000256" key="6">
    <source>
        <dbReference type="SAM" id="Coils"/>
    </source>
</evidence>
<dbReference type="Proteomes" id="UP000012960">
    <property type="component" value="Unplaced"/>
</dbReference>
<dbReference type="AlphaFoldDB" id="A0A804HVL0"/>
<evidence type="ECO:0000313" key="10">
    <source>
        <dbReference type="EnsemblPlants" id="Ma01_p18390.1"/>
    </source>
</evidence>
<reference evidence="9" key="1">
    <citation type="submission" date="2021-03" db="EMBL/GenBank/DDBJ databases">
        <authorList>
            <consortium name="Genoscope - CEA"/>
            <person name="William W."/>
        </authorList>
    </citation>
    <scope>NUCLEOTIDE SEQUENCE</scope>
    <source>
        <strain evidence="9">Doubled-haploid Pahang</strain>
    </source>
</reference>
<sequence length="244" mass="28119">MGRGRVELKRIENKINRQVTFSKRRSGLLKKAYELSVLCDAEVALIIFSSRGKLFEFGSGEVCKTLERYQSYRYASQETNVDYHETETQSWYQEFFKLKVKYESLQRSHRHLLGEDLGTLGVKELQQLEKQLDLALSQSRQTKLKLMMEQIEELQKNERHLEEVNRKLKDKLQVEGSSSTAIQRCWESKSMAEGNPLPLHPCPANAAYPEPTLQIGYYQHFGRPEAATTTGAAGENNVMVGWLR</sequence>
<dbReference type="FunFam" id="3.40.1810.10:FF:000008">
    <property type="entry name" value="MADS-box transcription factor 1"/>
    <property type="match status" value="1"/>
</dbReference>
<dbReference type="InterPro" id="IPR050142">
    <property type="entry name" value="MADS-box/MEF2_TF"/>
</dbReference>
<evidence type="ECO:0000256" key="5">
    <source>
        <dbReference type="ARBA" id="ARBA00023242"/>
    </source>
</evidence>
<dbReference type="PANTHER" id="PTHR48019">
    <property type="entry name" value="SERUM RESPONSE FACTOR HOMOLOG"/>
    <property type="match status" value="1"/>
</dbReference>
<dbReference type="Pfam" id="PF01486">
    <property type="entry name" value="K-box"/>
    <property type="match status" value="1"/>
</dbReference>
<dbReference type="PRINTS" id="PR00404">
    <property type="entry name" value="MADSDOMAIN"/>
</dbReference>
<dbReference type="PROSITE" id="PS00350">
    <property type="entry name" value="MADS_BOX_1"/>
    <property type="match status" value="1"/>
</dbReference>